<name>A0A0B6YHR0_9EUPU</name>
<evidence type="ECO:0000313" key="1">
    <source>
        <dbReference type="EMBL" id="CEK55326.1"/>
    </source>
</evidence>
<organism evidence="1">
    <name type="scientific">Arion vulgaris</name>
    <dbReference type="NCBI Taxonomy" id="1028688"/>
    <lineage>
        <taxon>Eukaryota</taxon>
        <taxon>Metazoa</taxon>
        <taxon>Spiralia</taxon>
        <taxon>Lophotrochozoa</taxon>
        <taxon>Mollusca</taxon>
        <taxon>Gastropoda</taxon>
        <taxon>Heterobranchia</taxon>
        <taxon>Euthyneura</taxon>
        <taxon>Panpulmonata</taxon>
        <taxon>Eupulmonata</taxon>
        <taxon>Stylommatophora</taxon>
        <taxon>Helicina</taxon>
        <taxon>Arionoidea</taxon>
        <taxon>Arionidae</taxon>
        <taxon>Arion</taxon>
    </lineage>
</organism>
<gene>
    <name evidence="1" type="primary">ORF24927</name>
</gene>
<protein>
    <submittedName>
        <fullName evidence="1">Uncharacterized protein</fullName>
    </submittedName>
</protein>
<sequence>MKQRCLYCVYTGTICQNAYMWSQSNQAMVKVRTRLTRSNSGEYITDWDINKWID</sequence>
<reference evidence="1" key="1">
    <citation type="submission" date="2014-12" db="EMBL/GenBank/DDBJ databases">
        <title>Insight into the proteome of Arion vulgaris.</title>
        <authorList>
            <person name="Aradska J."/>
            <person name="Bulat T."/>
            <person name="Smidak R."/>
            <person name="Sarate P."/>
            <person name="Gangsoo J."/>
            <person name="Sialana F."/>
            <person name="Bilban M."/>
            <person name="Lubec G."/>
        </authorList>
    </citation>
    <scope>NUCLEOTIDE SEQUENCE</scope>
    <source>
        <tissue evidence="1">Skin</tissue>
    </source>
</reference>
<dbReference type="EMBL" id="HACG01008461">
    <property type="protein sequence ID" value="CEK55326.1"/>
    <property type="molecule type" value="Transcribed_RNA"/>
</dbReference>
<dbReference type="AlphaFoldDB" id="A0A0B6YHR0"/>
<accession>A0A0B6YHR0</accession>
<proteinExistence type="predicted"/>